<dbReference type="PANTHER" id="PTHR11474">
    <property type="entry name" value="TYROSINASE FAMILY MEMBER"/>
    <property type="match status" value="1"/>
</dbReference>
<keyword evidence="13" id="KW-1185">Reference proteome</keyword>
<dbReference type="SUPFAM" id="SSF48056">
    <property type="entry name" value="Di-copper centre-containing domain"/>
    <property type="match status" value="1"/>
</dbReference>
<evidence type="ECO:0000256" key="8">
    <source>
        <dbReference type="ARBA" id="ARBA00023101"/>
    </source>
</evidence>
<protein>
    <recommendedName>
        <fullName evidence="3">tyrosinase</fullName>
        <ecNumber evidence="3">1.14.18.1</ecNumber>
    </recommendedName>
</protein>
<dbReference type="GO" id="GO:0042438">
    <property type="term" value="P:melanin biosynthetic process"/>
    <property type="evidence" value="ECO:0007669"/>
    <property type="project" value="UniProtKB-KW"/>
</dbReference>
<evidence type="ECO:0000256" key="4">
    <source>
        <dbReference type="ARBA" id="ARBA00022723"/>
    </source>
</evidence>
<evidence type="ECO:0000256" key="10">
    <source>
        <dbReference type="ARBA" id="ARBA00048881"/>
    </source>
</evidence>
<keyword evidence="6" id="KW-0186">Copper</keyword>
<evidence type="ECO:0000256" key="1">
    <source>
        <dbReference type="ARBA" id="ARBA00001973"/>
    </source>
</evidence>
<comment type="catalytic activity">
    <reaction evidence="10">
        <text>L-tyrosine + O2 = L-dopaquinone + H2O</text>
        <dbReference type="Rhea" id="RHEA:18117"/>
        <dbReference type="ChEBI" id="CHEBI:15377"/>
        <dbReference type="ChEBI" id="CHEBI:15379"/>
        <dbReference type="ChEBI" id="CHEBI:57924"/>
        <dbReference type="ChEBI" id="CHEBI:58315"/>
        <dbReference type="EC" id="1.14.18.1"/>
    </reaction>
</comment>
<evidence type="ECO:0000256" key="6">
    <source>
        <dbReference type="ARBA" id="ARBA00023008"/>
    </source>
</evidence>
<dbReference type="Pfam" id="PF18132">
    <property type="entry name" value="Tyrosinase_C"/>
    <property type="match status" value="1"/>
</dbReference>
<dbReference type="PROSITE" id="PS00498">
    <property type="entry name" value="TYROSINASE_2"/>
    <property type="match status" value="1"/>
</dbReference>
<dbReference type="PANTHER" id="PTHR11474:SF76">
    <property type="entry name" value="SHKT DOMAIN-CONTAINING PROTEIN"/>
    <property type="match status" value="1"/>
</dbReference>
<evidence type="ECO:0000259" key="11">
    <source>
        <dbReference type="PROSITE" id="PS00498"/>
    </source>
</evidence>
<accession>A0A6A5Z3S0</accession>
<dbReference type="PRINTS" id="PR00092">
    <property type="entry name" value="TYROSINASE"/>
</dbReference>
<dbReference type="EC" id="1.14.18.1" evidence="3"/>
<organism evidence="12 13">
    <name type="scientific">Lophiotrema nucula</name>
    <dbReference type="NCBI Taxonomy" id="690887"/>
    <lineage>
        <taxon>Eukaryota</taxon>
        <taxon>Fungi</taxon>
        <taxon>Dikarya</taxon>
        <taxon>Ascomycota</taxon>
        <taxon>Pezizomycotina</taxon>
        <taxon>Dothideomycetes</taxon>
        <taxon>Pleosporomycetidae</taxon>
        <taxon>Pleosporales</taxon>
        <taxon>Lophiotremataceae</taxon>
        <taxon>Lophiotrema</taxon>
    </lineage>
</organism>
<dbReference type="InterPro" id="IPR002227">
    <property type="entry name" value="Tyrosinase_Cu-bd"/>
</dbReference>
<comment type="similarity">
    <text evidence="2">Belongs to the tyrosinase family.</text>
</comment>
<evidence type="ECO:0000256" key="5">
    <source>
        <dbReference type="ARBA" id="ARBA00023002"/>
    </source>
</evidence>
<dbReference type="GO" id="GO:0046872">
    <property type="term" value="F:metal ion binding"/>
    <property type="evidence" value="ECO:0007669"/>
    <property type="project" value="UniProtKB-KW"/>
</dbReference>
<reference evidence="12" key="1">
    <citation type="journal article" date="2020" name="Stud. Mycol.">
        <title>101 Dothideomycetes genomes: a test case for predicting lifestyles and emergence of pathogens.</title>
        <authorList>
            <person name="Haridas S."/>
            <person name="Albert R."/>
            <person name="Binder M."/>
            <person name="Bloem J."/>
            <person name="Labutti K."/>
            <person name="Salamov A."/>
            <person name="Andreopoulos B."/>
            <person name="Baker S."/>
            <person name="Barry K."/>
            <person name="Bills G."/>
            <person name="Bluhm B."/>
            <person name="Cannon C."/>
            <person name="Castanera R."/>
            <person name="Culley D."/>
            <person name="Daum C."/>
            <person name="Ezra D."/>
            <person name="Gonzalez J."/>
            <person name="Henrissat B."/>
            <person name="Kuo A."/>
            <person name="Liang C."/>
            <person name="Lipzen A."/>
            <person name="Lutzoni F."/>
            <person name="Magnuson J."/>
            <person name="Mondo S."/>
            <person name="Nolan M."/>
            <person name="Ohm R."/>
            <person name="Pangilinan J."/>
            <person name="Park H.-J."/>
            <person name="Ramirez L."/>
            <person name="Alfaro M."/>
            <person name="Sun H."/>
            <person name="Tritt A."/>
            <person name="Yoshinaga Y."/>
            <person name="Zwiers L.-H."/>
            <person name="Turgeon B."/>
            <person name="Goodwin S."/>
            <person name="Spatafora J."/>
            <person name="Crous P."/>
            <person name="Grigoriev I."/>
        </authorList>
    </citation>
    <scope>NUCLEOTIDE SEQUENCE</scope>
    <source>
        <strain evidence="12">CBS 627.86</strain>
    </source>
</reference>
<sequence length="526" mass="59508">MERKPEYQELWTLYILAVERLKAVYQQEKTSYYQVAGIHGQPWIPWDNVPSWSDEPTWGYCPHNGILFAPWHRPYILTYEQLLHQHVLDIVNEISDPDTKTRYREAATKFRIPYWDWAENPPEGEHVLPSSVYGETLHITFPNGTVATVANPLFEYRFHPLIPEDFSTDGSSPYNLWNKTYRLPLPYDSPNPVDSIPDALARIDGNLGSARSGLFSLFKTWQAFNRFSNQSPGYNPQIGNLETVHGNIHSAFLWGHMWFATIAAYDPVFWLHHANVDRQIALWQAVYPDSYVEPERSVRETTFTINSDWEVGPDSDLTPFHRNSEGAFWTPALVRDVERLGYTYPELQDRPSNETLKMRIRDLYDDSASARLVVRQGGAQDKTSRDWKALIELPTGYSASVFLGEAGSDPVNWPAEENYVGSFSTTFNIGMGSETDVLNGLVGLTANIAKAHESGMLGSVEEDSVVDYLKANLKWKVASAEGKVVASSEIAKFKIGVFSHLQTVPQSASEFPSIISTKEYPEITGA</sequence>
<proteinExistence type="inferred from homology"/>
<evidence type="ECO:0000256" key="2">
    <source>
        <dbReference type="ARBA" id="ARBA00009928"/>
    </source>
</evidence>
<gene>
    <name evidence="12" type="ORF">BDV96DRAFT_688290</name>
</gene>
<evidence type="ECO:0000313" key="12">
    <source>
        <dbReference type="EMBL" id="KAF2114035.1"/>
    </source>
</evidence>
<dbReference type="InterPro" id="IPR050316">
    <property type="entry name" value="Tyrosinase/Hemocyanin"/>
</dbReference>
<keyword evidence="8" id="KW-0470">Melanin biosynthesis</keyword>
<evidence type="ECO:0000256" key="3">
    <source>
        <dbReference type="ARBA" id="ARBA00011906"/>
    </source>
</evidence>
<evidence type="ECO:0000256" key="7">
    <source>
        <dbReference type="ARBA" id="ARBA00023033"/>
    </source>
</evidence>
<dbReference type="Pfam" id="PF00264">
    <property type="entry name" value="Tyrosinase"/>
    <property type="match status" value="1"/>
</dbReference>
<keyword evidence="4" id="KW-0479">Metal-binding</keyword>
<comment type="cofactor">
    <cofactor evidence="1">
        <name>Cu(2+)</name>
        <dbReference type="ChEBI" id="CHEBI:29036"/>
    </cofactor>
</comment>
<keyword evidence="5" id="KW-0560">Oxidoreductase</keyword>
<comment type="catalytic activity">
    <reaction evidence="9">
        <text>2 L-dopa + O2 = 2 L-dopaquinone + 2 H2O</text>
        <dbReference type="Rhea" id="RHEA:34287"/>
        <dbReference type="ChEBI" id="CHEBI:15377"/>
        <dbReference type="ChEBI" id="CHEBI:15379"/>
        <dbReference type="ChEBI" id="CHEBI:57504"/>
        <dbReference type="ChEBI" id="CHEBI:57924"/>
        <dbReference type="EC" id="1.14.18.1"/>
    </reaction>
</comment>
<dbReference type="Gene3D" id="1.10.1280.10">
    <property type="entry name" value="Di-copper center containing domain from catechol oxidase"/>
    <property type="match status" value="1"/>
</dbReference>
<keyword evidence="7" id="KW-0503">Monooxygenase</keyword>
<evidence type="ECO:0000256" key="9">
    <source>
        <dbReference type="ARBA" id="ARBA00048233"/>
    </source>
</evidence>
<dbReference type="OrthoDB" id="6132182at2759"/>
<dbReference type="Proteomes" id="UP000799770">
    <property type="component" value="Unassembled WGS sequence"/>
</dbReference>
<dbReference type="GO" id="GO:0004503">
    <property type="term" value="F:tyrosinase activity"/>
    <property type="evidence" value="ECO:0007669"/>
    <property type="project" value="UniProtKB-EC"/>
</dbReference>
<dbReference type="InterPro" id="IPR008922">
    <property type="entry name" value="Di-copper_centre_dom_sf"/>
</dbReference>
<name>A0A6A5Z3S0_9PLEO</name>
<evidence type="ECO:0000313" key="13">
    <source>
        <dbReference type="Proteomes" id="UP000799770"/>
    </source>
</evidence>
<dbReference type="EMBL" id="ML977326">
    <property type="protein sequence ID" value="KAF2114035.1"/>
    <property type="molecule type" value="Genomic_DNA"/>
</dbReference>
<dbReference type="AlphaFoldDB" id="A0A6A5Z3S0"/>
<dbReference type="InterPro" id="IPR041640">
    <property type="entry name" value="Tyrosinase_C"/>
</dbReference>
<feature type="domain" description="Tyrosinase copper-binding" evidence="11">
    <location>
        <begin position="266"/>
        <end position="277"/>
    </location>
</feature>